<dbReference type="GO" id="GO:0000156">
    <property type="term" value="F:phosphorelay response regulator activity"/>
    <property type="evidence" value="ECO:0007669"/>
    <property type="project" value="TreeGrafter"/>
</dbReference>
<dbReference type="InterPro" id="IPR036890">
    <property type="entry name" value="HATPase_C_sf"/>
</dbReference>
<dbReference type="Pfam" id="PF02518">
    <property type="entry name" value="HATPase_c"/>
    <property type="match status" value="1"/>
</dbReference>
<dbReference type="EMBL" id="JJOA01000014">
    <property type="protein sequence ID" value="KEA58180.1"/>
    <property type="molecule type" value="Genomic_DNA"/>
</dbReference>
<dbReference type="InterPro" id="IPR050351">
    <property type="entry name" value="BphY/WalK/GraS-like"/>
</dbReference>
<sequence length="385" mass="42475">MRLADFIVQNMEPILVEWEAFAATLLPAARSMDAHGLRDHARQILQAVAEDIDTPQTTAEQHEKSLGRAPEPVNAEKTAAQTHAVLRARRGFNINQLTAEYRALRASVLRLWIDACQPDAPHVDDMIRFNEAIDQALAESVAFFTEQVELARNLLLGMLGHDMRTPLQTIQITASYLAALNAGEDISEAAARLIRSGGRMHALLDDLCDFNRTQLGLGIHVVRRDADLVQVLANVVDELQTAHPNREINLEVNGDLRGDWDDQRLEQLLSNLVSNAVKYGAPDTPVRVTATSDDAEAHIEVGNKGPAIDRLTLDRIFDPLQRGSDRSENVDDDVGLGLGLYIASEIARAHQGRIEARSDSTETVFSVHLPRGARNARPGARVERQ</sequence>
<dbReference type="SUPFAM" id="SSF47384">
    <property type="entry name" value="Homodimeric domain of signal transducing histidine kinase"/>
    <property type="match status" value="1"/>
</dbReference>
<dbReference type="InterPro" id="IPR036097">
    <property type="entry name" value="HisK_dim/P_sf"/>
</dbReference>
<evidence type="ECO:0000256" key="7">
    <source>
        <dbReference type="ARBA" id="ARBA00023012"/>
    </source>
</evidence>
<evidence type="ECO:0000256" key="6">
    <source>
        <dbReference type="ARBA" id="ARBA00022840"/>
    </source>
</evidence>
<dbReference type="SUPFAM" id="SSF55874">
    <property type="entry name" value="ATPase domain of HSP90 chaperone/DNA topoisomerase II/histidine kinase"/>
    <property type="match status" value="1"/>
</dbReference>
<keyword evidence="3" id="KW-0808">Transferase</keyword>
<evidence type="ECO:0000313" key="9">
    <source>
        <dbReference type="EMBL" id="KEA58180.1"/>
    </source>
</evidence>
<feature type="domain" description="Histidine kinase" evidence="8">
    <location>
        <begin position="158"/>
        <end position="373"/>
    </location>
</feature>
<dbReference type="GO" id="GO:0030295">
    <property type="term" value="F:protein kinase activator activity"/>
    <property type="evidence" value="ECO:0007669"/>
    <property type="project" value="TreeGrafter"/>
</dbReference>
<keyword evidence="4" id="KW-0547">Nucleotide-binding</keyword>
<dbReference type="InterPro" id="IPR025751">
    <property type="entry name" value="RsbRD_N_dom"/>
</dbReference>
<dbReference type="CDD" id="cd00082">
    <property type="entry name" value="HisKA"/>
    <property type="match status" value="1"/>
</dbReference>
<name>A0A071MC15_9BURK</name>
<evidence type="ECO:0000256" key="3">
    <source>
        <dbReference type="ARBA" id="ARBA00022679"/>
    </source>
</evidence>
<accession>A0A071MC15</accession>
<dbReference type="SMART" id="SM00387">
    <property type="entry name" value="HATPase_c"/>
    <property type="match status" value="1"/>
</dbReference>
<comment type="caution">
    <text evidence="9">The sequence shown here is derived from an EMBL/GenBank/DDBJ whole genome shotgun (WGS) entry which is preliminary data.</text>
</comment>
<dbReference type="Gene3D" id="3.30.565.10">
    <property type="entry name" value="Histidine kinase-like ATPase, C-terminal domain"/>
    <property type="match status" value="1"/>
</dbReference>
<evidence type="ECO:0000256" key="4">
    <source>
        <dbReference type="ARBA" id="ARBA00022741"/>
    </source>
</evidence>
<evidence type="ECO:0000256" key="1">
    <source>
        <dbReference type="ARBA" id="ARBA00000085"/>
    </source>
</evidence>
<comment type="catalytic activity">
    <reaction evidence="1">
        <text>ATP + protein L-histidine = ADP + protein N-phospho-L-histidine.</text>
        <dbReference type="EC" id="2.7.13.3"/>
    </reaction>
</comment>
<keyword evidence="7" id="KW-0902">Two-component regulatory system</keyword>
<keyword evidence="5 9" id="KW-0418">Kinase</keyword>
<evidence type="ECO:0000259" key="8">
    <source>
        <dbReference type="PROSITE" id="PS50109"/>
    </source>
</evidence>
<gene>
    <name evidence="9" type="ORF">DT99_17620</name>
</gene>
<dbReference type="InterPro" id="IPR003594">
    <property type="entry name" value="HATPase_dom"/>
</dbReference>
<dbReference type="OrthoDB" id="8807260at2"/>
<dbReference type="InterPro" id="IPR003661">
    <property type="entry name" value="HisK_dim/P_dom"/>
</dbReference>
<dbReference type="GO" id="GO:0000155">
    <property type="term" value="F:phosphorelay sensor kinase activity"/>
    <property type="evidence" value="ECO:0007669"/>
    <property type="project" value="InterPro"/>
</dbReference>
<dbReference type="AlphaFoldDB" id="A0A071MC15"/>
<proteinExistence type="predicted"/>
<dbReference type="PROSITE" id="PS50109">
    <property type="entry name" value="HIS_KIN"/>
    <property type="match status" value="1"/>
</dbReference>
<dbReference type="GO" id="GO:0005524">
    <property type="term" value="F:ATP binding"/>
    <property type="evidence" value="ECO:0007669"/>
    <property type="project" value="UniProtKB-KW"/>
</dbReference>
<dbReference type="InterPro" id="IPR005467">
    <property type="entry name" value="His_kinase_dom"/>
</dbReference>
<dbReference type="Pfam" id="PF00512">
    <property type="entry name" value="HisKA"/>
    <property type="match status" value="1"/>
</dbReference>
<dbReference type="GO" id="GO:0007234">
    <property type="term" value="P:osmosensory signaling via phosphorelay pathway"/>
    <property type="evidence" value="ECO:0007669"/>
    <property type="project" value="TreeGrafter"/>
</dbReference>
<dbReference type="Pfam" id="PF14361">
    <property type="entry name" value="RsbRD_N"/>
    <property type="match status" value="1"/>
</dbReference>
<keyword evidence="6" id="KW-0067">ATP-binding</keyword>
<evidence type="ECO:0000256" key="2">
    <source>
        <dbReference type="ARBA" id="ARBA00012438"/>
    </source>
</evidence>
<dbReference type="PANTHER" id="PTHR42878">
    <property type="entry name" value="TWO-COMPONENT HISTIDINE KINASE"/>
    <property type="match status" value="1"/>
</dbReference>
<dbReference type="SMART" id="SM00388">
    <property type="entry name" value="HisKA"/>
    <property type="match status" value="1"/>
</dbReference>
<protein>
    <recommendedName>
        <fullName evidence="2">histidine kinase</fullName>
        <ecNumber evidence="2">2.7.13.3</ecNumber>
    </recommendedName>
</protein>
<dbReference type="EC" id="2.7.13.3" evidence="2"/>
<dbReference type="PANTHER" id="PTHR42878:SF7">
    <property type="entry name" value="SENSOR HISTIDINE KINASE GLRK"/>
    <property type="match status" value="1"/>
</dbReference>
<organism evidence="9">
    <name type="scientific">Burkholderia cenocepacia</name>
    <dbReference type="NCBI Taxonomy" id="95486"/>
    <lineage>
        <taxon>Bacteria</taxon>
        <taxon>Pseudomonadati</taxon>
        <taxon>Pseudomonadota</taxon>
        <taxon>Betaproteobacteria</taxon>
        <taxon>Burkholderiales</taxon>
        <taxon>Burkholderiaceae</taxon>
        <taxon>Burkholderia</taxon>
        <taxon>Burkholderia cepacia complex</taxon>
    </lineage>
</organism>
<dbReference type="Gene3D" id="1.10.287.130">
    <property type="match status" value="1"/>
</dbReference>
<reference evidence="9" key="1">
    <citation type="submission" date="2014-04" db="EMBL/GenBank/DDBJ databases">
        <title>In planta biocontrol of soil-borne Fusarium wilt of banana through a plant endophytic bacterium, Burkholderia cenocepacia 869T2.</title>
        <authorList>
            <person name="Ho Y.-N."/>
            <person name="Chiang H.-M."/>
            <person name="Chao C.-P."/>
            <person name="Su C.-C."/>
            <person name="Hsu H.-F."/>
            <person name="Guo C.-T."/>
            <person name="Hsieh J.-L."/>
            <person name="Huang C.-C."/>
        </authorList>
    </citation>
    <scope>NUCLEOTIDE SEQUENCE [LARGE SCALE GENOMIC DNA]</scope>
    <source>
        <strain evidence="9">869T2</strain>
    </source>
</reference>
<evidence type="ECO:0000256" key="5">
    <source>
        <dbReference type="ARBA" id="ARBA00022777"/>
    </source>
</evidence>